<evidence type="ECO:0000259" key="7">
    <source>
        <dbReference type="SMART" id="SM00864"/>
    </source>
</evidence>
<dbReference type="InterPro" id="IPR023123">
    <property type="entry name" value="Tubulin_C"/>
</dbReference>
<dbReference type="Gene3D" id="1.10.287.600">
    <property type="entry name" value="Helix hairpin bin"/>
    <property type="match status" value="1"/>
</dbReference>
<comment type="caution">
    <text evidence="8">The sequence shown here is derived from an EMBL/GenBank/DDBJ whole genome shotgun (WGS) entry which is preliminary data.</text>
</comment>
<gene>
    <name evidence="8" type="ORF">BJX67DRAFT_375458</name>
</gene>
<dbReference type="GeneID" id="98146767"/>
<dbReference type="Gene3D" id="3.30.1330.20">
    <property type="entry name" value="Tubulin/FtsZ, C-terminal domain"/>
    <property type="match status" value="1"/>
</dbReference>
<dbReference type="Pfam" id="PF00091">
    <property type="entry name" value="Tubulin"/>
    <property type="match status" value="1"/>
</dbReference>
<dbReference type="InterPro" id="IPR002452">
    <property type="entry name" value="Alpha_tubulin"/>
</dbReference>
<keyword evidence="3" id="KW-0547">Nucleotide-binding</keyword>
<organism evidence="8 9">
    <name type="scientific">Aspergillus lucknowensis</name>
    <dbReference type="NCBI Taxonomy" id="176173"/>
    <lineage>
        <taxon>Eukaryota</taxon>
        <taxon>Fungi</taxon>
        <taxon>Dikarya</taxon>
        <taxon>Ascomycota</taxon>
        <taxon>Pezizomycotina</taxon>
        <taxon>Eurotiomycetes</taxon>
        <taxon>Eurotiomycetidae</taxon>
        <taxon>Eurotiales</taxon>
        <taxon>Aspergillaceae</taxon>
        <taxon>Aspergillus</taxon>
        <taxon>Aspergillus subgen. Nidulantes</taxon>
    </lineage>
</organism>
<dbReference type="SUPFAM" id="SSF52490">
    <property type="entry name" value="Tubulin nucleotide-binding domain-like"/>
    <property type="match status" value="1"/>
</dbReference>
<dbReference type="InterPro" id="IPR018316">
    <property type="entry name" value="Tubulin/FtsZ_2-layer-sand-dom"/>
</dbReference>
<evidence type="ECO:0000256" key="5">
    <source>
        <dbReference type="ARBA" id="ARBA00023134"/>
    </source>
</evidence>
<evidence type="ECO:0000313" key="9">
    <source>
        <dbReference type="Proteomes" id="UP001610432"/>
    </source>
</evidence>
<dbReference type="SMART" id="SM00864">
    <property type="entry name" value="Tubulin"/>
    <property type="match status" value="1"/>
</dbReference>
<accession>A0ABR4LCM8</accession>
<feature type="domain" description="Tubulin/FtsZ GTPase" evidence="7">
    <location>
        <begin position="49"/>
        <end position="246"/>
    </location>
</feature>
<dbReference type="PRINTS" id="PR01162">
    <property type="entry name" value="ALPHATUBULIN"/>
</dbReference>
<dbReference type="CDD" id="cd02186">
    <property type="entry name" value="alpha_tubulin"/>
    <property type="match status" value="1"/>
</dbReference>
<sequence length="425" mass="46629">MREMISLNVGQAGCQIANAYWELYCLEHGIGLYGYLTKEQKATPLNRAPSSVFSETNLGKCVPRTIYADLASDVIDEVRTGPYRDLFDPEQMISGKEDASGNYARGYHALGSKMIDQVMDRIGRAVDDCANFQGFLLFHSLGEGTGSGFGALLMDRLAEKYGKKTKLEFCVNSSPRTATSAIELYNAVLTTHATLEASDCSFIADNEAVSEICRNKLGIELPSHGNLNHLIAQVVSSVTTSLRFDGRLNGYLEQFQTMNPYPRLHFPVVAYSPVCSTTTLSDGSSRIHEITMSCFQSGNQMVRCGPCSGKYMCPCLPNRGDTGRPFNFSVRHQPAATVPDSSLGKSPRAVAVVDTWSTISHNFDGTFSKRAFVHWLERECLGWDALCEAREDIAGLEAEYKEFAGEDTVGDRSAMMRSLSNGGIQ</sequence>
<name>A0ABR4LCM8_9EURO</name>
<reference evidence="8 9" key="1">
    <citation type="submission" date="2024-07" db="EMBL/GenBank/DDBJ databases">
        <title>Section-level genome sequencing and comparative genomics of Aspergillus sections Usti and Cavernicolus.</title>
        <authorList>
            <consortium name="Lawrence Berkeley National Laboratory"/>
            <person name="Nybo J.L."/>
            <person name="Vesth T.C."/>
            <person name="Theobald S."/>
            <person name="Frisvad J.C."/>
            <person name="Larsen T.O."/>
            <person name="Kjaerboelling I."/>
            <person name="Rothschild-Mancinelli K."/>
            <person name="Lyhne E.K."/>
            <person name="Kogle M.E."/>
            <person name="Barry K."/>
            <person name="Clum A."/>
            <person name="Na H."/>
            <person name="Ledsgaard L."/>
            <person name="Lin J."/>
            <person name="Lipzen A."/>
            <person name="Kuo A."/>
            <person name="Riley R."/>
            <person name="Mondo S."/>
            <person name="Labutti K."/>
            <person name="Haridas S."/>
            <person name="Pangalinan J."/>
            <person name="Salamov A.A."/>
            <person name="Simmons B.A."/>
            <person name="Magnuson J.K."/>
            <person name="Chen J."/>
            <person name="Drula E."/>
            <person name="Henrissat B."/>
            <person name="Wiebenga A."/>
            <person name="Lubbers R.J."/>
            <person name="Gomes A.C."/>
            <person name="Macurrencykelacurrency M.R."/>
            <person name="Stajich J."/>
            <person name="Grigoriev I.V."/>
            <person name="Mortensen U.H."/>
            <person name="De Vries R.P."/>
            <person name="Baker S.E."/>
            <person name="Andersen M.R."/>
        </authorList>
    </citation>
    <scope>NUCLEOTIDE SEQUENCE [LARGE SCALE GENOMIC DNA]</scope>
    <source>
        <strain evidence="8 9">CBS 449.75</strain>
    </source>
</reference>
<dbReference type="PANTHER" id="PTHR11588">
    <property type="entry name" value="TUBULIN"/>
    <property type="match status" value="1"/>
</dbReference>
<dbReference type="Gene3D" id="3.40.50.1440">
    <property type="entry name" value="Tubulin/FtsZ, GTPase domain"/>
    <property type="match status" value="1"/>
</dbReference>
<dbReference type="PRINTS" id="PR01161">
    <property type="entry name" value="TUBULIN"/>
</dbReference>
<keyword evidence="4" id="KW-0378">Hydrolase</keyword>
<keyword evidence="9" id="KW-1185">Reference proteome</keyword>
<dbReference type="SUPFAM" id="SSF55307">
    <property type="entry name" value="Tubulin C-terminal domain-like"/>
    <property type="match status" value="1"/>
</dbReference>
<dbReference type="RefSeq" id="XP_070881117.1">
    <property type="nucleotide sequence ID" value="XM_071031695.1"/>
</dbReference>
<evidence type="ECO:0000256" key="4">
    <source>
        <dbReference type="ARBA" id="ARBA00022801"/>
    </source>
</evidence>
<keyword evidence="5" id="KW-0342">GTP-binding</keyword>
<proteinExistence type="inferred from homology"/>
<comment type="catalytic activity">
    <reaction evidence="6">
        <text>GTP + H2O = GDP + phosphate + H(+)</text>
        <dbReference type="Rhea" id="RHEA:19669"/>
        <dbReference type="ChEBI" id="CHEBI:15377"/>
        <dbReference type="ChEBI" id="CHEBI:15378"/>
        <dbReference type="ChEBI" id="CHEBI:37565"/>
        <dbReference type="ChEBI" id="CHEBI:43474"/>
        <dbReference type="ChEBI" id="CHEBI:58189"/>
    </reaction>
    <physiologicalReaction direction="left-to-right" evidence="6">
        <dbReference type="Rhea" id="RHEA:19670"/>
    </physiologicalReaction>
</comment>
<dbReference type="EMBL" id="JBFXLQ010000072">
    <property type="protein sequence ID" value="KAL2861223.1"/>
    <property type="molecule type" value="Genomic_DNA"/>
</dbReference>
<evidence type="ECO:0000256" key="1">
    <source>
        <dbReference type="ARBA" id="ARBA00009636"/>
    </source>
</evidence>
<evidence type="ECO:0000256" key="3">
    <source>
        <dbReference type="ARBA" id="ARBA00022741"/>
    </source>
</evidence>
<dbReference type="InterPro" id="IPR000217">
    <property type="entry name" value="Tubulin"/>
</dbReference>
<dbReference type="InterPro" id="IPR037103">
    <property type="entry name" value="Tubulin/FtsZ-like_C"/>
</dbReference>
<evidence type="ECO:0000256" key="2">
    <source>
        <dbReference type="ARBA" id="ARBA00022701"/>
    </source>
</evidence>
<comment type="similarity">
    <text evidence="1">Belongs to the tubulin family.</text>
</comment>
<dbReference type="InterPro" id="IPR036525">
    <property type="entry name" value="Tubulin/FtsZ_GTPase_sf"/>
</dbReference>
<protein>
    <submittedName>
        <fullName evidence="8">Tubulin alpha-B chain</fullName>
    </submittedName>
</protein>
<dbReference type="InterPro" id="IPR008280">
    <property type="entry name" value="Tub_FtsZ_C"/>
</dbReference>
<dbReference type="InterPro" id="IPR003008">
    <property type="entry name" value="Tubulin_FtsZ_GTPase"/>
</dbReference>
<keyword evidence="2" id="KW-0493">Microtubule</keyword>
<evidence type="ECO:0000256" key="6">
    <source>
        <dbReference type="ARBA" id="ARBA00049117"/>
    </source>
</evidence>
<evidence type="ECO:0000313" key="8">
    <source>
        <dbReference type="EMBL" id="KAL2861223.1"/>
    </source>
</evidence>
<dbReference type="Proteomes" id="UP001610432">
    <property type="component" value="Unassembled WGS sequence"/>
</dbReference>
<dbReference type="Pfam" id="PF03953">
    <property type="entry name" value="Tubulin_C"/>
    <property type="match status" value="1"/>
</dbReference>